<feature type="domain" description="OmpA-like" evidence="5">
    <location>
        <begin position="93"/>
        <end position="210"/>
    </location>
</feature>
<dbReference type="InterPro" id="IPR006665">
    <property type="entry name" value="OmpA-like"/>
</dbReference>
<sequence length="210" mass="21195">MVRIKPVFVLPLVAAVTLTACTEMGPRQTTGAATGAVAGGLLGGVLGGNVGTAAVGAVAGGIVGGVIGQELDKQAGELRTSFGDSRIGVVNTGSSLVVTMPQDILFATDSATLSGPLRSDLAVLARHLNKYPDSNVQVVGHTDNVGSAAYNLNLSRQRASAVAAELISGGVSSGRVTSIGRGEDQPVASNLTAEGRAQNRRVEIVIIPNR</sequence>
<dbReference type="PANTHER" id="PTHR30329:SF21">
    <property type="entry name" value="LIPOPROTEIN YIAD-RELATED"/>
    <property type="match status" value="1"/>
</dbReference>
<proteinExistence type="predicted"/>
<keyword evidence="3" id="KW-0998">Cell outer membrane</keyword>
<dbReference type="RefSeq" id="WP_434784438.1">
    <property type="nucleotide sequence ID" value="NZ_BROH01000005.1"/>
</dbReference>
<dbReference type="PROSITE" id="PS51123">
    <property type="entry name" value="OMPA_2"/>
    <property type="match status" value="1"/>
</dbReference>
<dbReference type="InterPro" id="IPR039567">
    <property type="entry name" value="Gly-zipper"/>
</dbReference>
<keyword evidence="7" id="KW-1185">Reference proteome</keyword>
<dbReference type="PRINTS" id="PR01021">
    <property type="entry name" value="OMPADOMAIN"/>
</dbReference>
<organism evidence="6 7">
    <name type="scientific">Sinisalibacter aestuarii</name>
    <dbReference type="NCBI Taxonomy" id="2949426"/>
    <lineage>
        <taxon>Bacteria</taxon>
        <taxon>Pseudomonadati</taxon>
        <taxon>Pseudomonadota</taxon>
        <taxon>Alphaproteobacteria</taxon>
        <taxon>Rhodobacterales</taxon>
        <taxon>Roseobacteraceae</taxon>
        <taxon>Sinisalibacter</taxon>
    </lineage>
</organism>
<keyword evidence="2 4" id="KW-0472">Membrane</keyword>
<protein>
    <recommendedName>
        <fullName evidence="5">OmpA-like domain-containing protein</fullName>
    </recommendedName>
</protein>
<dbReference type="CDD" id="cd07185">
    <property type="entry name" value="OmpA_C-like"/>
    <property type="match status" value="1"/>
</dbReference>
<reference evidence="6" key="1">
    <citation type="journal article" date="2023" name="Int. J. Syst. Evol. Microbiol.">
        <title>Sinisalibacter aestuarii sp. nov., isolated from estuarine sediment of the Arakawa River.</title>
        <authorList>
            <person name="Arafat S.T."/>
            <person name="Hirano S."/>
            <person name="Sato A."/>
            <person name="Takeuchi K."/>
            <person name="Yasuda T."/>
            <person name="Terahara T."/>
            <person name="Hamada M."/>
            <person name="Kobayashi T."/>
        </authorList>
    </citation>
    <scope>NUCLEOTIDE SEQUENCE</scope>
    <source>
        <strain evidence="6">B-399</strain>
    </source>
</reference>
<dbReference type="PANTHER" id="PTHR30329">
    <property type="entry name" value="STATOR ELEMENT OF FLAGELLAR MOTOR COMPLEX"/>
    <property type="match status" value="1"/>
</dbReference>
<comment type="subcellular location">
    <subcellularLocation>
        <location evidence="1">Cell outer membrane</location>
    </subcellularLocation>
</comment>
<comment type="caution">
    <text evidence="6">The sequence shown here is derived from an EMBL/GenBank/DDBJ whole genome shotgun (WGS) entry which is preliminary data.</text>
</comment>
<dbReference type="Pfam" id="PF00691">
    <property type="entry name" value="OmpA"/>
    <property type="match status" value="1"/>
</dbReference>
<dbReference type="PROSITE" id="PS51257">
    <property type="entry name" value="PROKAR_LIPOPROTEIN"/>
    <property type="match status" value="1"/>
</dbReference>
<dbReference type="InterPro" id="IPR050330">
    <property type="entry name" value="Bact_OuterMem_StrucFunc"/>
</dbReference>
<evidence type="ECO:0000259" key="5">
    <source>
        <dbReference type="PROSITE" id="PS51123"/>
    </source>
</evidence>
<dbReference type="SUPFAM" id="SSF103088">
    <property type="entry name" value="OmpA-like"/>
    <property type="match status" value="1"/>
</dbReference>
<dbReference type="Gene3D" id="3.30.1330.60">
    <property type="entry name" value="OmpA-like domain"/>
    <property type="match status" value="1"/>
</dbReference>
<gene>
    <name evidence="6" type="ORF">STA1M1_20980</name>
</gene>
<evidence type="ECO:0000256" key="1">
    <source>
        <dbReference type="ARBA" id="ARBA00004442"/>
    </source>
</evidence>
<accession>A0ABQ5LTA9</accession>
<evidence type="ECO:0000313" key="6">
    <source>
        <dbReference type="EMBL" id="GKY88229.1"/>
    </source>
</evidence>
<evidence type="ECO:0000256" key="4">
    <source>
        <dbReference type="PROSITE-ProRule" id="PRU00473"/>
    </source>
</evidence>
<dbReference type="InterPro" id="IPR036737">
    <property type="entry name" value="OmpA-like_sf"/>
</dbReference>
<evidence type="ECO:0000256" key="2">
    <source>
        <dbReference type="ARBA" id="ARBA00023136"/>
    </source>
</evidence>
<evidence type="ECO:0000313" key="7">
    <source>
        <dbReference type="Proteomes" id="UP001144205"/>
    </source>
</evidence>
<dbReference type="Pfam" id="PF13488">
    <property type="entry name" value="Gly-zipper_Omp"/>
    <property type="match status" value="1"/>
</dbReference>
<evidence type="ECO:0000256" key="3">
    <source>
        <dbReference type="ARBA" id="ARBA00023237"/>
    </source>
</evidence>
<dbReference type="EMBL" id="BROH01000005">
    <property type="protein sequence ID" value="GKY88229.1"/>
    <property type="molecule type" value="Genomic_DNA"/>
</dbReference>
<dbReference type="InterPro" id="IPR006664">
    <property type="entry name" value="OMP_bac"/>
</dbReference>
<name>A0ABQ5LTA9_9RHOB</name>
<dbReference type="Proteomes" id="UP001144205">
    <property type="component" value="Unassembled WGS sequence"/>
</dbReference>